<evidence type="ECO:0000256" key="2">
    <source>
        <dbReference type="ARBA" id="ARBA00022692"/>
    </source>
</evidence>
<reference evidence="8" key="2">
    <citation type="submission" date="2015-02" db="UniProtKB">
        <authorList>
            <consortium name="EnsemblMetazoa"/>
        </authorList>
    </citation>
    <scope>IDENTIFICATION</scope>
</reference>
<dbReference type="InterPro" id="IPR013106">
    <property type="entry name" value="Ig_V-set"/>
</dbReference>
<dbReference type="SMART" id="SM00408">
    <property type="entry name" value="IGc2"/>
    <property type="match status" value="1"/>
</dbReference>
<dbReference type="PhylomeDB" id="T1IVA2"/>
<dbReference type="OMA" id="MEWWKAG"/>
<dbReference type="STRING" id="126957.T1IVA2"/>
<dbReference type="EMBL" id="JH431579">
    <property type="status" value="NOT_ANNOTATED_CDS"/>
    <property type="molecule type" value="Genomic_DNA"/>
</dbReference>
<dbReference type="EnsemblMetazoa" id="SMAR005096-RA">
    <property type="protein sequence ID" value="SMAR005096-PA"/>
    <property type="gene ID" value="SMAR005096"/>
</dbReference>
<feature type="domain" description="Ig-like" evidence="7">
    <location>
        <begin position="341"/>
        <end position="433"/>
    </location>
</feature>
<dbReference type="InterPro" id="IPR036116">
    <property type="entry name" value="FN3_sf"/>
</dbReference>
<comment type="subcellular location">
    <subcellularLocation>
        <location evidence="1">Membrane</location>
        <topology evidence="1">Single-pass membrane protein</topology>
    </subcellularLocation>
</comment>
<feature type="domain" description="Ig-like" evidence="7">
    <location>
        <begin position="242"/>
        <end position="336"/>
    </location>
</feature>
<evidence type="ECO:0000313" key="9">
    <source>
        <dbReference type="Proteomes" id="UP000014500"/>
    </source>
</evidence>
<dbReference type="SMART" id="SM00409">
    <property type="entry name" value="IG"/>
    <property type="match status" value="2"/>
</dbReference>
<dbReference type="Pfam" id="PF07686">
    <property type="entry name" value="V-set"/>
    <property type="match status" value="1"/>
</dbReference>
<dbReference type="eggNOG" id="KOG3515">
    <property type="taxonomic scope" value="Eukaryota"/>
</dbReference>
<dbReference type="GO" id="GO:0016020">
    <property type="term" value="C:membrane"/>
    <property type="evidence" value="ECO:0007669"/>
    <property type="project" value="UniProtKB-SubCell"/>
</dbReference>
<keyword evidence="2 6" id="KW-0812">Transmembrane</keyword>
<dbReference type="SUPFAM" id="SSF48726">
    <property type="entry name" value="Immunoglobulin"/>
    <property type="match status" value="5"/>
</dbReference>
<dbReference type="Pfam" id="PF08205">
    <property type="entry name" value="C2-set_2"/>
    <property type="match status" value="1"/>
</dbReference>
<organism evidence="8 9">
    <name type="scientific">Strigamia maritima</name>
    <name type="common">European centipede</name>
    <name type="synonym">Geophilus maritimus</name>
    <dbReference type="NCBI Taxonomy" id="126957"/>
    <lineage>
        <taxon>Eukaryota</taxon>
        <taxon>Metazoa</taxon>
        <taxon>Ecdysozoa</taxon>
        <taxon>Arthropoda</taxon>
        <taxon>Myriapoda</taxon>
        <taxon>Chilopoda</taxon>
        <taxon>Pleurostigmophora</taxon>
        <taxon>Geophilomorpha</taxon>
        <taxon>Linotaeniidae</taxon>
        <taxon>Strigamia</taxon>
    </lineage>
</organism>
<dbReference type="Gene3D" id="2.60.40.10">
    <property type="entry name" value="Immunoglobulins"/>
    <property type="match status" value="5"/>
</dbReference>
<dbReference type="Pfam" id="PF13927">
    <property type="entry name" value="Ig_3"/>
    <property type="match status" value="1"/>
</dbReference>
<dbReference type="AlphaFoldDB" id="T1IVA2"/>
<protein>
    <recommendedName>
        <fullName evidence="7">Ig-like domain-containing protein</fullName>
    </recommendedName>
</protein>
<dbReference type="InterPro" id="IPR036179">
    <property type="entry name" value="Ig-like_dom_sf"/>
</dbReference>
<evidence type="ECO:0000259" key="7">
    <source>
        <dbReference type="PROSITE" id="PS50835"/>
    </source>
</evidence>
<evidence type="ECO:0000256" key="4">
    <source>
        <dbReference type="ARBA" id="ARBA00023136"/>
    </source>
</evidence>
<dbReference type="InterPro" id="IPR003599">
    <property type="entry name" value="Ig_sub"/>
</dbReference>
<keyword evidence="5" id="KW-1015">Disulfide bond</keyword>
<feature type="transmembrane region" description="Helical" evidence="6">
    <location>
        <begin position="641"/>
        <end position="663"/>
    </location>
</feature>
<dbReference type="InterPro" id="IPR003598">
    <property type="entry name" value="Ig_sub2"/>
</dbReference>
<accession>T1IVA2</accession>
<keyword evidence="9" id="KW-1185">Reference proteome</keyword>
<keyword evidence="4 6" id="KW-0472">Membrane</keyword>
<dbReference type="PROSITE" id="PS50835">
    <property type="entry name" value="IG_LIKE"/>
    <property type="match status" value="4"/>
</dbReference>
<evidence type="ECO:0000256" key="6">
    <source>
        <dbReference type="SAM" id="Phobius"/>
    </source>
</evidence>
<proteinExistence type="predicted"/>
<name>T1IVA2_STRMM</name>
<dbReference type="HOGENOM" id="CLU_005939_4_1_1"/>
<dbReference type="SUPFAM" id="SSF49265">
    <property type="entry name" value="Fibronectin type III"/>
    <property type="match status" value="1"/>
</dbReference>
<dbReference type="InterPro" id="IPR013783">
    <property type="entry name" value="Ig-like_fold"/>
</dbReference>
<evidence type="ECO:0000256" key="5">
    <source>
        <dbReference type="ARBA" id="ARBA00023157"/>
    </source>
</evidence>
<evidence type="ECO:0000256" key="1">
    <source>
        <dbReference type="ARBA" id="ARBA00004167"/>
    </source>
</evidence>
<feature type="domain" description="Ig-like" evidence="7">
    <location>
        <begin position="438"/>
        <end position="517"/>
    </location>
</feature>
<dbReference type="InterPro" id="IPR007110">
    <property type="entry name" value="Ig-like_dom"/>
</dbReference>
<dbReference type="Proteomes" id="UP000014500">
    <property type="component" value="Unassembled WGS sequence"/>
</dbReference>
<dbReference type="InterPro" id="IPR013162">
    <property type="entry name" value="CD80_C2-set"/>
</dbReference>
<dbReference type="PANTHER" id="PTHR23278:SF19">
    <property type="entry name" value="OBSCURIN"/>
    <property type="match status" value="1"/>
</dbReference>
<evidence type="ECO:0000313" key="8">
    <source>
        <dbReference type="EnsemblMetazoa" id="SMAR005096-PA"/>
    </source>
</evidence>
<reference evidence="9" key="1">
    <citation type="submission" date="2011-05" db="EMBL/GenBank/DDBJ databases">
        <authorList>
            <person name="Richards S.R."/>
            <person name="Qu J."/>
            <person name="Jiang H."/>
            <person name="Jhangiani S.N."/>
            <person name="Agravi P."/>
            <person name="Goodspeed R."/>
            <person name="Gross S."/>
            <person name="Mandapat C."/>
            <person name="Jackson L."/>
            <person name="Mathew T."/>
            <person name="Pu L."/>
            <person name="Thornton R."/>
            <person name="Saada N."/>
            <person name="Wilczek-Boney K.B."/>
            <person name="Lee S."/>
            <person name="Kovar C."/>
            <person name="Wu Y."/>
            <person name="Scherer S.E."/>
            <person name="Worley K.C."/>
            <person name="Muzny D.M."/>
            <person name="Gibbs R."/>
        </authorList>
    </citation>
    <scope>NUCLEOTIDE SEQUENCE</scope>
    <source>
        <strain evidence="9">Brora</strain>
    </source>
</reference>
<dbReference type="PANTHER" id="PTHR23278">
    <property type="entry name" value="SIDESTEP PROTEIN"/>
    <property type="match status" value="1"/>
</dbReference>
<evidence type="ECO:0000256" key="3">
    <source>
        <dbReference type="ARBA" id="ARBA00022989"/>
    </source>
</evidence>
<sequence>MSDKDFHYHAHVHSMCKWRKMCVQDENGEMISMLDGVNVSAVLKLEAELPCDISPPTDDDKAHLIFWYREMSGSPFYSLDLRENALDSGKHMLGDNLKNRMVFHTQHKPAYLLIHEVDETDEGSYRCRVDFRNSPTRYYVVNLTVIVPPLPPFILDERGLELGSTVGPYNEGWPPPVVTWWRDGSLVDDNYEVTSLGIVRNDLVVQTLVRDDFGAVFTCQASNTNITTPVATSVSVDMNLKPLDVRIEEVNRPLSASKRYKLHCHSSGSRPPPIMAWWLGDQRLKDTEETSSTDSNVTISILTFVPASADNGKYMSCRAENAAILKSGIEDGRKLDVYFTPIVTLELGGSLKNDTIDEGDDVYLECRITANPFVHAVEWKFQSHYLVNNASIGLVISNQSLVIQSVKRSHVGPYTCVAINTEGEGESNVFHLHVKHAPVCKPGQKTTYGVGKNEAVHIPCEVIAFPLKLRYRWALNLTSDSGNGSKSHTVFESSQSTLSYIPRSKADFGTLLCWATNDIGTQAQPCVYLVIAADIPDPVYNCTVYNQTVSSFYVVCMPGYDGGLSQSFVMNIHDSIDGQLKSTLTSPRALFYVSGLNSGMKLSLKIYSSNSKGRSDAVELQAQTKEVDDKNDEVVLDMMQMLLVLTGVVIALSLVAIAVVVIMRCRISQTKSRETV</sequence>
<feature type="domain" description="Ig-like" evidence="7">
    <location>
        <begin position="109"/>
        <end position="235"/>
    </location>
</feature>
<keyword evidence="3 6" id="KW-1133">Transmembrane helix</keyword>